<accession>A0A2X2C520</accession>
<dbReference type="GO" id="GO:0009279">
    <property type="term" value="C:cell outer membrane"/>
    <property type="evidence" value="ECO:0007669"/>
    <property type="project" value="UniProtKB-SubCell"/>
</dbReference>
<keyword evidence="2" id="KW-0472">Membrane</keyword>
<comment type="subcellular location">
    <subcellularLocation>
        <location evidence="1">Cell outer membrane</location>
    </subcellularLocation>
</comment>
<dbReference type="InterPro" id="IPR036942">
    <property type="entry name" value="Beta-barrel_TonB_sf"/>
</dbReference>
<evidence type="ECO:0000256" key="2">
    <source>
        <dbReference type="ARBA" id="ARBA00023136"/>
    </source>
</evidence>
<evidence type="ECO:0000313" key="5">
    <source>
        <dbReference type="Proteomes" id="UP000251485"/>
    </source>
</evidence>
<name>A0A2X2C520_PROMI</name>
<evidence type="ECO:0000256" key="1">
    <source>
        <dbReference type="ARBA" id="ARBA00004442"/>
    </source>
</evidence>
<keyword evidence="4" id="KW-0675">Receptor</keyword>
<proteinExistence type="predicted"/>
<dbReference type="Proteomes" id="UP000251485">
    <property type="component" value="Unassembled WGS sequence"/>
</dbReference>
<sequence length="118" mass="14113">MDGKRHFEPYLPFIAHIYRPGNEVPNTSNRNRSFLVKGTLFPQQTHRFSINYRYTDLLFGDIMPSRLSWVRYQENLVNQWPLANITQQAGTLTYQYKPEDKKNRFITAFMGKFNVRTY</sequence>
<dbReference type="Gene3D" id="2.40.170.20">
    <property type="entry name" value="TonB-dependent receptor, beta-barrel domain"/>
    <property type="match status" value="1"/>
</dbReference>
<evidence type="ECO:0000313" key="4">
    <source>
        <dbReference type="EMBL" id="SPY95265.1"/>
    </source>
</evidence>
<gene>
    <name evidence="4" type="ORF">NCTC10975_01416</name>
</gene>
<reference evidence="4 5" key="1">
    <citation type="submission" date="2018-06" db="EMBL/GenBank/DDBJ databases">
        <authorList>
            <consortium name="Pathogen Informatics"/>
            <person name="Doyle S."/>
        </authorList>
    </citation>
    <scope>NUCLEOTIDE SEQUENCE [LARGE SCALE GENOMIC DNA]</scope>
    <source>
        <strain evidence="4 5">NCTC10975</strain>
    </source>
</reference>
<keyword evidence="3" id="KW-0998">Cell outer membrane</keyword>
<evidence type="ECO:0000256" key="3">
    <source>
        <dbReference type="ARBA" id="ARBA00023237"/>
    </source>
</evidence>
<protein>
    <submittedName>
        <fullName evidence="4">TonB-dependent receptor</fullName>
    </submittedName>
</protein>
<dbReference type="AlphaFoldDB" id="A0A2X2C520"/>
<dbReference type="EMBL" id="UAUE01000008">
    <property type="protein sequence ID" value="SPY95265.1"/>
    <property type="molecule type" value="Genomic_DNA"/>
</dbReference>
<organism evidence="4 5">
    <name type="scientific">Proteus mirabilis</name>
    <dbReference type="NCBI Taxonomy" id="584"/>
    <lineage>
        <taxon>Bacteria</taxon>
        <taxon>Pseudomonadati</taxon>
        <taxon>Pseudomonadota</taxon>
        <taxon>Gammaproteobacteria</taxon>
        <taxon>Enterobacterales</taxon>
        <taxon>Morganellaceae</taxon>
        <taxon>Proteus</taxon>
    </lineage>
</organism>